<comment type="caution">
    <text evidence="1">The sequence shown here is derived from an EMBL/GenBank/DDBJ whole genome shotgun (WGS) entry which is preliminary data.</text>
</comment>
<evidence type="ECO:0000313" key="1">
    <source>
        <dbReference type="EMBL" id="TFY80239.1"/>
    </source>
</evidence>
<gene>
    <name evidence="1" type="ORF">EWM64_g3771</name>
</gene>
<sequence length="174" mass="20012">VHLITTDNDLFDFFNVIFDMFSLDQRKLESPTEGTVNLHTIVRSLYIRQRCSPWTSVLYEIFFPKLTTLFPNLAELVVPVPAILDNVQVSPICHPTLIRIVLDVGDSGASKEWQPEVDSVFDWLLAGRLPKLRCVCLLNATEQFYAERAARLPIWRKRLKEKAIEFELPPSITI</sequence>
<organism evidence="1 2">
    <name type="scientific">Hericium alpestre</name>
    <dbReference type="NCBI Taxonomy" id="135208"/>
    <lineage>
        <taxon>Eukaryota</taxon>
        <taxon>Fungi</taxon>
        <taxon>Dikarya</taxon>
        <taxon>Basidiomycota</taxon>
        <taxon>Agaricomycotina</taxon>
        <taxon>Agaricomycetes</taxon>
        <taxon>Russulales</taxon>
        <taxon>Hericiaceae</taxon>
        <taxon>Hericium</taxon>
    </lineage>
</organism>
<accession>A0A4Z0A2Z2</accession>
<keyword evidence="2" id="KW-1185">Reference proteome</keyword>
<feature type="non-terminal residue" evidence="1">
    <location>
        <position position="1"/>
    </location>
</feature>
<dbReference type="OrthoDB" id="3171058at2759"/>
<dbReference type="Proteomes" id="UP000298061">
    <property type="component" value="Unassembled WGS sequence"/>
</dbReference>
<dbReference type="AlphaFoldDB" id="A0A4Z0A2Z2"/>
<reference evidence="1 2" key="1">
    <citation type="submission" date="2019-02" db="EMBL/GenBank/DDBJ databases">
        <title>Genome sequencing of the rare red list fungi Hericium alpestre (H. flagellum).</title>
        <authorList>
            <person name="Buettner E."/>
            <person name="Kellner H."/>
        </authorList>
    </citation>
    <scope>NUCLEOTIDE SEQUENCE [LARGE SCALE GENOMIC DNA]</scope>
    <source>
        <strain evidence="1 2">DSM 108284</strain>
    </source>
</reference>
<name>A0A4Z0A2Z2_9AGAM</name>
<dbReference type="EMBL" id="SFCI01000369">
    <property type="protein sequence ID" value="TFY80239.1"/>
    <property type="molecule type" value="Genomic_DNA"/>
</dbReference>
<evidence type="ECO:0000313" key="2">
    <source>
        <dbReference type="Proteomes" id="UP000298061"/>
    </source>
</evidence>
<proteinExistence type="predicted"/>
<protein>
    <submittedName>
        <fullName evidence="1">Uncharacterized protein</fullName>
    </submittedName>
</protein>